<dbReference type="GO" id="GO:0003824">
    <property type="term" value="F:catalytic activity"/>
    <property type="evidence" value="ECO:0007669"/>
    <property type="project" value="InterPro"/>
</dbReference>
<organism evidence="2 3">
    <name type="scientific">Operophtera brumata</name>
    <name type="common">Winter moth</name>
    <name type="synonym">Phalaena brumata</name>
    <dbReference type="NCBI Taxonomy" id="104452"/>
    <lineage>
        <taxon>Eukaryota</taxon>
        <taxon>Metazoa</taxon>
        <taxon>Ecdysozoa</taxon>
        <taxon>Arthropoda</taxon>
        <taxon>Hexapoda</taxon>
        <taxon>Insecta</taxon>
        <taxon>Pterygota</taxon>
        <taxon>Neoptera</taxon>
        <taxon>Endopterygota</taxon>
        <taxon>Lepidoptera</taxon>
        <taxon>Glossata</taxon>
        <taxon>Ditrysia</taxon>
        <taxon>Geometroidea</taxon>
        <taxon>Geometridae</taxon>
        <taxon>Larentiinae</taxon>
        <taxon>Operophtera</taxon>
    </lineage>
</organism>
<dbReference type="Pfam" id="PF14529">
    <property type="entry name" value="Exo_endo_phos_2"/>
    <property type="match status" value="1"/>
</dbReference>
<evidence type="ECO:0000259" key="1">
    <source>
        <dbReference type="Pfam" id="PF14529"/>
    </source>
</evidence>
<feature type="domain" description="Endonuclease/exonuclease/phosphatase" evidence="1">
    <location>
        <begin position="8"/>
        <end position="85"/>
    </location>
</feature>
<dbReference type="PANTHER" id="PTHR36688:SF1">
    <property type="entry name" value="ENDONUCLEASE_EXONUCLEASE_PHOSPHATASE DOMAIN-CONTAINING PROTEIN"/>
    <property type="match status" value="1"/>
</dbReference>
<proteinExistence type="predicted"/>
<name>A0A0L7LH78_OPEBR</name>
<dbReference type="InterPro" id="IPR005135">
    <property type="entry name" value="Endo/exonuclease/phosphatase"/>
</dbReference>
<evidence type="ECO:0000313" key="2">
    <source>
        <dbReference type="EMBL" id="KOB74719.1"/>
    </source>
</evidence>
<dbReference type="SUPFAM" id="SSF56219">
    <property type="entry name" value="DNase I-like"/>
    <property type="match status" value="1"/>
</dbReference>
<comment type="caution">
    <text evidence="2">The sequence shown here is derived from an EMBL/GenBank/DDBJ whole genome shotgun (WGS) entry which is preliminary data.</text>
</comment>
<dbReference type="InterPro" id="IPR052560">
    <property type="entry name" value="RdDP_mobile_element"/>
</dbReference>
<dbReference type="AlphaFoldDB" id="A0A0L7LH78"/>
<dbReference type="PANTHER" id="PTHR36688">
    <property type="entry name" value="ENDO/EXONUCLEASE/PHOSPHATASE DOMAIN-CONTAINING PROTEIN"/>
    <property type="match status" value="1"/>
</dbReference>
<gene>
    <name evidence="2" type="ORF">OBRU01_08418</name>
</gene>
<dbReference type="EMBL" id="JTDY01001155">
    <property type="protein sequence ID" value="KOB74719.1"/>
    <property type="molecule type" value="Genomic_DNA"/>
</dbReference>
<keyword evidence="3" id="KW-1185">Reference proteome</keyword>
<sequence length="714" mass="82050">MWYRKKRAHHTSWGCGSDSPRGRDVLDVIDDNNLVLLNDGQATTIGSLTWRPNALDLSLVSPSLALHCEWSVHDSPLGTSYHLPVIIEVLVSNNNIDSDSSCLNKKHLPIYPNYKHVDWKMFRSCMDASLVDFQIDILCPQDTYSHFCDILRTATAKSVPNLNNSSCSTISHQSCPKNPSKKPYLPWWNQKCSEAVLNFKEAYLKFKYNPTEESYLEFKRLRALKKLTIKIERQNSWVLLCETFNRCTPLSVIWKFMRKFNKTYTPNNNEDDTWILDFLMKYTPDFVINTPNAVDTSSLNPSNSFLLNSFSINELNSAVFSRRDTAFGLDGIPYILFKKMSSNSLEFFLKVLNLLWDYNDIPPDWKIDCLFADDLVVYASGTDLAQVAEIVNDALAKLNKYFSYLDLNVNPSKTKVVVFGKRYNNMPIIYYNNSPLPVSLEVKFLGILFSNNLSWNNYIKHIFNKANKAYNILKSLAGSYWGADPKILLTLYKSLVRSHFEYGFYCFASDVKIVNKIDVFQNKCLRLITGAFRSTPINSMQIECNLPPIIIRFNYLRERFILKLYSVYGNSLLVNLASAQPVLKPIFMLQDFQSFFYSLQNLNIYQSSHILPCYEGSFISKFPAMKIIINNNLSTKEEVYVMLSEWIDHKFIYTDGSKNDNAVSFAIFEPSLNIGVGHKIDKHASIFTAEAVAILSALKHIRNRNLGHKKWVVE</sequence>
<accession>A0A0L7LH78</accession>
<dbReference type="Gene3D" id="3.60.10.10">
    <property type="entry name" value="Endonuclease/exonuclease/phosphatase"/>
    <property type="match status" value="1"/>
</dbReference>
<dbReference type="InterPro" id="IPR036691">
    <property type="entry name" value="Endo/exonu/phosph_ase_sf"/>
</dbReference>
<dbReference type="STRING" id="104452.A0A0L7LH78"/>
<reference evidence="2 3" key="1">
    <citation type="journal article" date="2015" name="Genome Biol. Evol.">
        <title>The genome of winter moth (Operophtera brumata) provides a genomic perspective on sexual dimorphism and phenology.</title>
        <authorList>
            <person name="Derks M.F."/>
            <person name="Smit S."/>
            <person name="Salis L."/>
            <person name="Schijlen E."/>
            <person name="Bossers A."/>
            <person name="Mateman C."/>
            <person name="Pijl A.S."/>
            <person name="de Ridder D."/>
            <person name="Groenen M.A."/>
            <person name="Visser M.E."/>
            <person name="Megens H.J."/>
        </authorList>
    </citation>
    <scope>NUCLEOTIDE SEQUENCE [LARGE SCALE GENOMIC DNA]</scope>
    <source>
        <strain evidence="2">WM2013NL</strain>
        <tissue evidence="2">Head and thorax</tissue>
    </source>
</reference>
<protein>
    <submittedName>
        <fullName evidence="2">Putative pol-like protein</fullName>
    </submittedName>
</protein>
<evidence type="ECO:0000313" key="3">
    <source>
        <dbReference type="Proteomes" id="UP000037510"/>
    </source>
</evidence>
<dbReference type="Proteomes" id="UP000037510">
    <property type="component" value="Unassembled WGS sequence"/>
</dbReference>